<protein>
    <submittedName>
        <fullName evidence="5">(diamondback moth) hypothetical protein</fullName>
    </submittedName>
</protein>
<evidence type="ECO:0000256" key="1">
    <source>
        <dbReference type="ARBA" id="ARBA00022741"/>
    </source>
</evidence>
<gene>
    <name evidence="5" type="ORF">PLXY2_LOCUS11913</name>
</gene>
<feature type="domain" description="AAA+ ATPase" evidence="4">
    <location>
        <begin position="5"/>
        <end position="159"/>
    </location>
</feature>
<dbReference type="AlphaFoldDB" id="A0A8S4G3Y1"/>
<evidence type="ECO:0000313" key="5">
    <source>
        <dbReference type="EMBL" id="CAG9133622.1"/>
    </source>
</evidence>
<organism evidence="5 6">
    <name type="scientific">Plutella xylostella</name>
    <name type="common">Diamondback moth</name>
    <name type="synonym">Plutella maculipennis</name>
    <dbReference type="NCBI Taxonomy" id="51655"/>
    <lineage>
        <taxon>Eukaryota</taxon>
        <taxon>Metazoa</taxon>
        <taxon>Ecdysozoa</taxon>
        <taxon>Arthropoda</taxon>
        <taxon>Hexapoda</taxon>
        <taxon>Insecta</taxon>
        <taxon>Pterygota</taxon>
        <taxon>Neoptera</taxon>
        <taxon>Endopterygota</taxon>
        <taxon>Lepidoptera</taxon>
        <taxon>Glossata</taxon>
        <taxon>Ditrysia</taxon>
        <taxon>Yponomeutoidea</taxon>
        <taxon>Plutellidae</taxon>
        <taxon>Plutella</taxon>
    </lineage>
</organism>
<dbReference type="PANTHER" id="PTHR43146">
    <property type="entry name" value="CANCER-RELATED NUCLEOSIDE-TRIPHOSPHATASE"/>
    <property type="match status" value="1"/>
</dbReference>
<dbReference type="SMART" id="SM00382">
    <property type="entry name" value="AAA"/>
    <property type="match status" value="1"/>
</dbReference>
<dbReference type="Gene3D" id="3.40.50.300">
    <property type="entry name" value="P-loop containing nucleotide triphosphate hydrolases"/>
    <property type="match status" value="1"/>
</dbReference>
<keyword evidence="1" id="KW-0547">Nucleotide-binding</keyword>
<keyword evidence="3" id="KW-0067">ATP-binding</keyword>
<evidence type="ECO:0000259" key="4">
    <source>
        <dbReference type="SMART" id="SM00382"/>
    </source>
</evidence>
<dbReference type="Pfam" id="PF03266">
    <property type="entry name" value="NTPase_1"/>
    <property type="match status" value="1"/>
</dbReference>
<reference evidence="5" key="1">
    <citation type="submission" date="2020-11" db="EMBL/GenBank/DDBJ databases">
        <authorList>
            <person name="Whiteford S."/>
        </authorList>
    </citation>
    <scope>NUCLEOTIDE SEQUENCE</scope>
</reference>
<comment type="caution">
    <text evidence="5">The sequence shown here is derived from an EMBL/GenBank/DDBJ whole genome shotgun (WGS) entry which is preliminary data.</text>
</comment>
<evidence type="ECO:0000256" key="2">
    <source>
        <dbReference type="ARBA" id="ARBA00022801"/>
    </source>
</evidence>
<dbReference type="InterPro" id="IPR004948">
    <property type="entry name" value="Nuc-triphosphatase_THEP1"/>
</dbReference>
<dbReference type="EMBL" id="CAJHNJ030000065">
    <property type="protein sequence ID" value="CAG9133622.1"/>
    <property type="molecule type" value="Genomic_DNA"/>
</dbReference>
<dbReference type="NCBIfam" id="NF010248">
    <property type="entry name" value="PRK13695.1"/>
    <property type="match status" value="1"/>
</dbReference>
<dbReference type="GO" id="GO:0017111">
    <property type="term" value="F:ribonucleoside triphosphate phosphatase activity"/>
    <property type="evidence" value="ECO:0007669"/>
    <property type="project" value="InterPro"/>
</dbReference>
<dbReference type="Proteomes" id="UP000653454">
    <property type="component" value="Unassembled WGS sequence"/>
</dbReference>
<keyword evidence="2" id="KW-0378">Hydrolase</keyword>
<sequence>MNTTRKRFFILTGDPGVGKTTLTKKLTSSIIEKGVKASGFYTEEVRRNGVREGFDVVSLDGQRGRLARDQSLLGGPVKFKVGKYGVLVDEFEKIGLASLNQAADQNSLLVIDEIGKMEFFSEPFKKRIREVFSGTSSHVILASIPVRRSDNLIEGIRNHSLAKVWLVTRENRNQLHDEIMKEIASLLAVSS</sequence>
<keyword evidence="6" id="KW-1185">Reference proteome</keyword>
<name>A0A8S4G3Y1_PLUXY</name>
<dbReference type="InterPro" id="IPR027417">
    <property type="entry name" value="P-loop_NTPase"/>
</dbReference>
<dbReference type="SUPFAM" id="SSF52540">
    <property type="entry name" value="P-loop containing nucleoside triphosphate hydrolases"/>
    <property type="match status" value="1"/>
</dbReference>
<dbReference type="CDD" id="cd19482">
    <property type="entry name" value="RecA-like_Thep1"/>
    <property type="match status" value="1"/>
</dbReference>
<dbReference type="PANTHER" id="PTHR43146:SF1">
    <property type="entry name" value="CANCER-RELATED NUCLEOSIDE-TRIPHOSPHATASE"/>
    <property type="match status" value="1"/>
</dbReference>
<proteinExistence type="inferred from homology"/>
<dbReference type="HAMAP" id="MF_00796">
    <property type="entry name" value="NTPase_1"/>
    <property type="match status" value="1"/>
</dbReference>
<dbReference type="GO" id="GO:0005524">
    <property type="term" value="F:ATP binding"/>
    <property type="evidence" value="ECO:0007669"/>
    <property type="project" value="UniProtKB-KW"/>
</dbReference>
<dbReference type="InterPro" id="IPR003593">
    <property type="entry name" value="AAA+_ATPase"/>
</dbReference>
<evidence type="ECO:0000313" key="6">
    <source>
        <dbReference type="Proteomes" id="UP000653454"/>
    </source>
</evidence>
<accession>A0A8S4G3Y1</accession>
<evidence type="ECO:0000256" key="3">
    <source>
        <dbReference type="ARBA" id="ARBA00022840"/>
    </source>
</evidence>